<comment type="catalytic activity">
    <reaction evidence="1 7">
        <text>2-C-methyl-D-erythritol 4-phosphate + CTP + H(+) = 4-CDP-2-C-methyl-D-erythritol + diphosphate</text>
        <dbReference type="Rhea" id="RHEA:13429"/>
        <dbReference type="ChEBI" id="CHEBI:15378"/>
        <dbReference type="ChEBI" id="CHEBI:33019"/>
        <dbReference type="ChEBI" id="CHEBI:37563"/>
        <dbReference type="ChEBI" id="CHEBI:57823"/>
        <dbReference type="ChEBI" id="CHEBI:58262"/>
        <dbReference type="EC" id="2.7.7.60"/>
    </reaction>
</comment>
<dbReference type="KEGG" id="pseo:OM33_06115"/>
<evidence type="ECO:0000256" key="3">
    <source>
        <dbReference type="ARBA" id="ARBA00009789"/>
    </source>
</evidence>
<dbReference type="InterPro" id="IPR050088">
    <property type="entry name" value="IspD/TarI_cytidylyltransf_bact"/>
</dbReference>
<dbReference type="RefSeq" id="WP_038640037.1">
    <property type="nucleotide sequence ID" value="NZ_CP009888.1"/>
</dbReference>
<accession>A0A0A7EFJ3</accession>
<organism evidence="8 9">
    <name type="scientific">Pseudoalteromonas piratica</name>
    <dbReference type="NCBI Taxonomy" id="1348114"/>
    <lineage>
        <taxon>Bacteria</taxon>
        <taxon>Pseudomonadati</taxon>
        <taxon>Pseudomonadota</taxon>
        <taxon>Gammaproteobacteria</taxon>
        <taxon>Alteromonadales</taxon>
        <taxon>Pseudoalteromonadaceae</taxon>
        <taxon>Pseudoalteromonas</taxon>
    </lineage>
</organism>
<feature type="site" description="Transition state stabilizer" evidence="7">
    <location>
        <position position="27"/>
    </location>
</feature>
<dbReference type="Pfam" id="PF01128">
    <property type="entry name" value="IspD"/>
    <property type="match status" value="1"/>
</dbReference>
<dbReference type="PANTHER" id="PTHR32125:SF4">
    <property type="entry name" value="2-C-METHYL-D-ERYTHRITOL 4-PHOSPHATE CYTIDYLYLTRANSFERASE, CHLOROPLASTIC"/>
    <property type="match status" value="1"/>
</dbReference>
<name>A0A0A7EFJ3_9GAMM</name>
<dbReference type="NCBIfam" id="TIGR00453">
    <property type="entry name" value="ispD"/>
    <property type="match status" value="1"/>
</dbReference>
<dbReference type="InterPro" id="IPR018294">
    <property type="entry name" value="ISPD_synthase_CS"/>
</dbReference>
<evidence type="ECO:0000256" key="4">
    <source>
        <dbReference type="ARBA" id="ARBA00022679"/>
    </source>
</evidence>
<sequence length="236" mass="25639">MTDFNASIAFVVPAAGVGARMQANKPKQYIQLGNKTVLEHTIDKLNTTIPNALIIVAISEDDAYFPELDLPSNVITVLGGKERADSVLNALNYLTINHVVDWVLVHDAARPLVLPNDILKLISTCQSNQCGGILASKVRDTIKQGSHFVDATVPRETLWQAQTPQMFLLNELTSALTNALNAHVAITDEASAIEWAGGKVQLIESRADNIKLTTPDDIAIAEFLIAKQTLENNTCE</sequence>
<evidence type="ECO:0000313" key="8">
    <source>
        <dbReference type="EMBL" id="AIY64767.1"/>
    </source>
</evidence>
<evidence type="ECO:0000256" key="5">
    <source>
        <dbReference type="ARBA" id="ARBA00022695"/>
    </source>
</evidence>
<reference evidence="8 9" key="1">
    <citation type="submission" date="2014-11" db="EMBL/GenBank/DDBJ databases">
        <title>Complete Genome Sequence of Pseudoalteromonas sp. Strain OCN003 Isolated from Kaneohe Bay, Oahu, Hawaii.</title>
        <authorList>
            <person name="Beurmann S."/>
            <person name="Videau P."/>
            <person name="Ushijima B."/>
            <person name="Smith A.M."/>
            <person name="Aeby G.S."/>
            <person name="Callahan S.M."/>
            <person name="Belcaid M."/>
        </authorList>
    </citation>
    <scope>NUCLEOTIDE SEQUENCE [LARGE SCALE GENOMIC DNA]</scope>
    <source>
        <strain evidence="8 9">OCN003</strain>
    </source>
</reference>
<dbReference type="UniPathway" id="UPA00056">
    <property type="reaction ID" value="UER00093"/>
</dbReference>
<dbReference type="PROSITE" id="PS01295">
    <property type="entry name" value="ISPD"/>
    <property type="match status" value="1"/>
</dbReference>
<proteinExistence type="inferred from homology"/>
<comment type="function">
    <text evidence="7">Catalyzes the formation of 4-diphosphocytidyl-2-C-methyl-D-erythritol from CTP and 2-C-methyl-D-erythritol 4-phosphate (MEP).</text>
</comment>
<dbReference type="GO" id="GO:0050518">
    <property type="term" value="F:2-C-methyl-D-erythritol 4-phosphate cytidylyltransferase activity"/>
    <property type="evidence" value="ECO:0007669"/>
    <property type="project" value="UniProtKB-UniRule"/>
</dbReference>
<evidence type="ECO:0000256" key="6">
    <source>
        <dbReference type="ARBA" id="ARBA00023229"/>
    </source>
</evidence>
<dbReference type="HAMAP" id="MF_00108">
    <property type="entry name" value="IspD"/>
    <property type="match status" value="1"/>
</dbReference>
<dbReference type="InterPro" id="IPR001228">
    <property type="entry name" value="IspD"/>
</dbReference>
<dbReference type="eggNOG" id="COG1211">
    <property type="taxonomic scope" value="Bacteria"/>
</dbReference>
<comment type="similarity">
    <text evidence="3 7">Belongs to the IspD/TarI cytidylyltransferase family. IspD subfamily.</text>
</comment>
<evidence type="ECO:0000256" key="7">
    <source>
        <dbReference type="HAMAP-Rule" id="MF_00108"/>
    </source>
</evidence>
<dbReference type="PANTHER" id="PTHR32125">
    <property type="entry name" value="2-C-METHYL-D-ERYTHRITOL 4-PHOSPHATE CYTIDYLYLTRANSFERASE, CHLOROPLASTIC"/>
    <property type="match status" value="1"/>
</dbReference>
<feature type="site" description="Positions MEP for the nucleophilic attack" evidence="7">
    <location>
        <position position="211"/>
    </location>
</feature>
<dbReference type="InterPro" id="IPR034683">
    <property type="entry name" value="IspD/TarI"/>
</dbReference>
<keyword evidence="9" id="KW-1185">Reference proteome</keyword>
<dbReference type="Gene3D" id="3.90.550.10">
    <property type="entry name" value="Spore Coat Polysaccharide Biosynthesis Protein SpsA, Chain A"/>
    <property type="match status" value="1"/>
</dbReference>
<dbReference type="EMBL" id="CP009888">
    <property type="protein sequence ID" value="AIY64767.1"/>
    <property type="molecule type" value="Genomic_DNA"/>
</dbReference>
<comment type="pathway">
    <text evidence="2 7">Isoprenoid biosynthesis; isopentenyl diphosphate biosynthesis via DXP pathway; isopentenyl diphosphate from 1-deoxy-D-xylulose 5-phosphate: step 2/6.</text>
</comment>
<protein>
    <recommendedName>
        <fullName evidence="7">2-C-methyl-D-erythritol 4-phosphate cytidylyltransferase</fullName>
        <ecNumber evidence="7">2.7.7.60</ecNumber>
    </recommendedName>
    <alternativeName>
        <fullName evidence="7">4-diphosphocytidyl-2C-methyl-D-erythritol synthase</fullName>
    </alternativeName>
    <alternativeName>
        <fullName evidence="7">MEP cytidylyltransferase</fullName>
        <shortName evidence="7">MCT</shortName>
    </alternativeName>
</protein>
<dbReference type="GO" id="GO:0019288">
    <property type="term" value="P:isopentenyl diphosphate biosynthetic process, methylerythritol 4-phosphate pathway"/>
    <property type="evidence" value="ECO:0007669"/>
    <property type="project" value="UniProtKB-UniRule"/>
</dbReference>
<dbReference type="EC" id="2.7.7.60" evidence="7"/>
<dbReference type="OrthoDB" id="9806837at2"/>
<evidence type="ECO:0000256" key="1">
    <source>
        <dbReference type="ARBA" id="ARBA00001282"/>
    </source>
</evidence>
<feature type="site" description="Transition state stabilizer" evidence="7">
    <location>
        <position position="20"/>
    </location>
</feature>
<dbReference type="STRING" id="1348114.OM33_06115"/>
<keyword evidence="4 7" id="KW-0808">Transferase</keyword>
<dbReference type="SUPFAM" id="SSF53448">
    <property type="entry name" value="Nucleotide-diphospho-sugar transferases"/>
    <property type="match status" value="1"/>
</dbReference>
<dbReference type="AlphaFoldDB" id="A0A0A7EFJ3"/>
<keyword evidence="6 7" id="KW-0414">Isoprene biosynthesis</keyword>
<feature type="site" description="Positions MEP for the nucleophilic attack" evidence="7">
    <location>
        <position position="155"/>
    </location>
</feature>
<evidence type="ECO:0000256" key="2">
    <source>
        <dbReference type="ARBA" id="ARBA00004787"/>
    </source>
</evidence>
<dbReference type="CDD" id="cd02516">
    <property type="entry name" value="CDP-ME_synthetase"/>
    <property type="match status" value="1"/>
</dbReference>
<evidence type="ECO:0000313" key="9">
    <source>
        <dbReference type="Proteomes" id="UP000030341"/>
    </source>
</evidence>
<dbReference type="FunFam" id="3.90.550.10:FF:000003">
    <property type="entry name" value="2-C-methyl-D-erythritol 4-phosphate cytidylyltransferase"/>
    <property type="match status" value="1"/>
</dbReference>
<dbReference type="Proteomes" id="UP000030341">
    <property type="component" value="Chromosome 1"/>
</dbReference>
<dbReference type="HOGENOM" id="CLU_061281_3_1_6"/>
<gene>
    <name evidence="7" type="primary">ispD</name>
    <name evidence="8" type="ORF">OM33_06115</name>
</gene>
<dbReference type="InterPro" id="IPR029044">
    <property type="entry name" value="Nucleotide-diphossugar_trans"/>
</dbReference>
<keyword evidence="5 7" id="KW-0548">Nucleotidyltransferase</keyword>